<evidence type="ECO:0000259" key="9">
    <source>
        <dbReference type="PROSITE" id="PS51192"/>
    </source>
</evidence>
<proteinExistence type="inferred from homology"/>
<dbReference type="PROSITE" id="PS51192">
    <property type="entry name" value="HELICASE_ATP_BIND_1"/>
    <property type="match status" value="1"/>
</dbReference>
<dbReference type="InterPro" id="IPR011545">
    <property type="entry name" value="DEAD/DEAH_box_helicase_dom"/>
</dbReference>
<dbReference type="RefSeq" id="WP_133464709.1">
    <property type="nucleotide sequence ID" value="NZ_SNWI01000003.1"/>
</dbReference>
<keyword evidence="2 7" id="KW-0378">Hydrolase</keyword>
<dbReference type="Gene3D" id="3.40.50.300">
    <property type="entry name" value="P-loop containing nucleotide triphosphate hydrolases"/>
    <property type="match status" value="2"/>
</dbReference>
<dbReference type="InterPro" id="IPR050079">
    <property type="entry name" value="DEAD_box_RNA_helicase"/>
</dbReference>
<dbReference type="EMBL" id="SNWI01000003">
    <property type="protein sequence ID" value="TDO03362.1"/>
    <property type="molecule type" value="Genomic_DNA"/>
</dbReference>
<feature type="domain" description="DEAD-box RNA helicase Q" evidence="11">
    <location>
        <begin position="1"/>
        <end position="29"/>
    </location>
</feature>
<feature type="compositionally biased region" description="Basic residues" evidence="8">
    <location>
        <begin position="385"/>
        <end position="412"/>
    </location>
</feature>
<keyword evidence="4 7" id="KW-0067">ATP-binding</keyword>
<evidence type="ECO:0000256" key="7">
    <source>
        <dbReference type="RuleBase" id="RU000492"/>
    </source>
</evidence>
<evidence type="ECO:0000313" key="13">
    <source>
        <dbReference type="Proteomes" id="UP000294848"/>
    </source>
</evidence>
<dbReference type="InterPro" id="IPR000629">
    <property type="entry name" value="RNA-helicase_DEAD-box_CS"/>
</dbReference>
<feature type="domain" description="Helicase ATP-binding" evidence="9">
    <location>
        <begin position="32"/>
        <end position="206"/>
    </location>
</feature>
<dbReference type="GO" id="GO:0003724">
    <property type="term" value="F:RNA helicase activity"/>
    <property type="evidence" value="ECO:0007669"/>
    <property type="project" value="InterPro"/>
</dbReference>
<dbReference type="Pfam" id="PF00270">
    <property type="entry name" value="DEAD"/>
    <property type="match status" value="1"/>
</dbReference>
<evidence type="ECO:0000256" key="5">
    <source>
        <dbReference type="ARBA" id="ARBA00038437"/>
    </source>
</evidence>
<evidence type="ECO:0000259" key="10">
    <source>
        <dbReference type="PROSITE" id="PS51194"/>
    </source>
</evidence>
<accession>A0A4R6H5B4</accession>
<keyword evidence="1 7" id="KW-0547">Nucleotide-binding</keyword>
<evidence type="ECO:0000313" key="12">
    <source>
        <dbReference type="EMBL" id="TDO03362.1"/>
    </source>
</evidence>
<dbReference type="Pfam" id="PF00271">
    <property type="entry name" value="Helicase_C"/>
    <property type="match status" value="1"/>
</dbReference>
<comment type="similarity">
    <text evidence="5 7">Belongs to the DEAD box helicase family.</text>
</comment>
<dbReference type="SUPFAM" id="SSF52540">
    <property type="entry name" value="P-loop containing nucleoside triphosphate hydrolases"/>
    <property type="match status" value="1"/>
</dbReference>
<dbReference type="CDD" id="cd00268">
    <property type="entry name" value="DEADc"/>
    <property type="match status" value="1"/>
</dbReference>
<evidence type="ECO:0000256" key="6">
    <source>
        <dbReference type="PROSITE-ProRule" id="PRU00552"/>
    </source>
</evidence>
<dbReference type="SMART" id="SM00487">
    <property type="entry name" value="DEXDc"/>
    <property type="match status" value="1"/>
</dbReference>
<dbReference type="InterPro" id="IPR014001">
    <property type="entry name" value="Helicase_ATP-bd"/>
</dbReference>
<dbReference type="InterPro" id="IPR014014">
    <property type="entry name" value="RNA_helicase_DEAD_Q_motif"/>
</dbReference>
<sequence>MKFDDFDLHNDILDALYDMGFDEATAIQESTIPMILEGHDLVACAQTGTGKTAAFILPILDKVADYPEGKTRALVIAPTRELAIQIEQQVQGFAYYLGITSIALYGGGDGNEWEAQRQALNKGVDLIVATPGKLISFIDNGIAQLDSVDFVVLDEADRMLDIGFYDDIIKIFSNLPEKRQTLMYSATMPPKIKTLASKILTNPKEFSTAISKPAEGVLQAAYLCYENQKTPLIESLIEGKDDCQSIIIFSSTKKKVSTIARALKKKGFVAEGISSDLEQKEREDMLMRFKARQVRILVATDVLSRGIDIKDINLVINYDVPGDAEDYVHRIGRTARANTTGIALTLINEDDMYKFQQIESLIETEVFKAPLPPQLGDGPEWKVSSKGKGRNKNKRHYSKKGTGKGKPRGKKS</sequence>
<dbReference type="PROSITE" id="PS00039">
    <property type="entry name" value="DEAD_ATP_HELICASE"/>
    <property type="match status" value="1"/>
</dbReference>
<dbReference type="GO" id="GO:0005524">
    <property type="term" value="F:ATP binding"/>
    <property type="evidence" value="ECO:0007669"/>
    <property type="project" value="UniProtKB-KW"/>
</dbReference>
<dbReference type="AlphaFoldDB" id="A0A4R6H5B4"/>
<dbReference type="PANTHER" id="PTHR47959">
    <property type="entry name" value="ATP-DEPENDENT RNA HELICASE RHLE-RELATED"/>
    <property type="match status" value="1"/>
</dbReference>
<dbReference type="PANTHER" id="PTHR47959:SF13">
    <property type="entry name" value="ATP-DEPENDENT RNA HELICASE RHLE"/>
    <property type="match status" value="1"/>
</dbReference>
<dbReference type="GO" id="GO:0005829">
    <property type="term" value="C:cytosol"/>
    <property type="evidence" value="ECO:0007669"/>
    <property type="project" value="TreeGrafter"/>
</dbReference>
<dbReference type="SMART" id="SM00490">
    <property type="entry name" value="HELICc"/>
    <property type="match status" value="1"/>
</dbReference>
<evidence type="ECO:0000256" key="8">
    <source>
        <dbReference type="SAM" id="MobiDB-lite"/>
    </source>
</evidence>
<keyword evidence="3 7" id="KW-0347">Helicase</keyword>
<dbReference type="Proteomes" id="UP000294848">
    <property type="component" value="Unassembled WGS sequence"/>
</dbReference>
<name>A0A4R6H5B4_9BACT</name>
<dbReference type="InterPro" id="IPR044742">
    <property type="entry name" value="DEAD/DEAH_RhlB"/>
</dbReference>
<evidence type="ECO:0000259" key="11">
    <source>
        <dbReference type="PROSITE" id="PS51195"/>
    </source>
</evidence>
<dbReference type="OrthoDB" id="9785240at2"/>
<protein>
    <submittedName>
        <fullName evidence="12">Superfamily II DNA/RNA helicase</fullName>
    </submittedName>
</protein>
<feature type="domain" description="Helicase C-terminal" evidence="10">
    <location>
        <begin position="231"/>
        <end position="379"/>
    </location>
</feature>
<dbReference type="GO" id="GO:0016787">
    <property type="term" value="F:hydrolase activity"/>
    <property type="evidence" value="ECO:0007669"/>
    <property type="project" value="UniProtKB-KW"/>
</dbReference>
<dbReference type="CDD" id="cd18787">
    <property type="entry name" value="SF2_C_DEAD"/>
    <property type="match status" value="1"/>
</dbReference>
<dbReference type="PROSITE" id="PS51194">
    <property type="entry name" value="HELICASE_CTER"/>
    <property type="match status" value="1"/>
</dbReference>
<gene>
    <name evidence="12" type="ORF">DET52_103307</name>
</gene>
<feature type="region of interest" description="Disordered" evidence="8">
    <location>
        <begin position="371"/>
        <end position="412"/>
    </location>
</feature>
<comment type="caution">
    <text evidence="12">The sequence shown here is derived from an EMBL/GenBank/DDBJ whole genome shotgun (WGS) entry which is preliminary data.</text>
</comment>
<evidence type="ECO:0000256" key="1">
    <source>
        <dbReference type="ARBA" id="ARBA00022741"/>
    </source>
</evidence>
<evidence type="ECO:0000256" key="2">
    <source>
        <dbReference type="ARBA" id="ARBA00022801"/>
    </source>
</evidence>
<organism evidence="12 13">
    <name type="scientific">Sunxiuqinia elliptica</name>
    <dbReference type="NCBI Taxonomy" id="655355"/>
    <lineage>
        <taxon>Bacteria</taxon>
        <taxon>Pseudomonadati</taxon>
        <taxon>Bacteroidota</taxon>
        <taxon>Bacteroidia</taxon>
        <taxon>Marinilabiliales</taxon>
        <taxon>Prolixibacteraceae</taxon>
        <taxon>Sunxiuqinia</taxon>
    </lineage>
</organism>
<dbReference type="GO" id="GO:0003676">
    <property type="term" value="F:nucleic acid binding"/>
    <property type="evidence" value="ECO:0007669"/>
    <property type="project" value="InterPro"/>
</dbReference>
<dbReference type="PROSITE" id="PS51195">
    <property type="entry name" value="Q_MOTIF"/>
    <property type="match status" value="1"/>
</dbReference>
<reference evidence="12 13" key="1">
    <citation type="submission" date="2019-03" db="EMBL/GenBank/DDBJ databases">
        <title>Freshwater and sediment microbial communities from various areas in North America, analyzing microbe dynamics in response to fracking.</title>
        <authorList>
            <person name="Lamendella R."/>
        </authorList>
    </citation>
    <scope>NUCLEOTIDE SEQUENCE [LARGE SCALE GENOMIC DNA]</scope>
    <source>
        <strain evidence="12 13">114D</strain>
    </source>
</reference>
<feature type="short sequence motif" description="Q motif" evidence="6">
    <location>
        <begin position="1"/>
        <end position="29"/>
    </location>
</feature>
<dbReference type="InterPro" id="IPR001650">
    <property type="entry name" value="Helicase_C-like"/>
</dbReference>
<dbReference type="InterPro" id="IPR027417">
    <property type="entry name" value="P-loop_NTPase"/>
</dbReference>
<evidence type="ECO:0000256" key="3">
    <source>
        <dbReference type="ARBA" id="ARBA00022806"/>
    </source>
</evidence>
<evidence type="ECO:0000256" key="4">
    <source>
        <dbReference type="ARBA" id="ARBA00022840"/>
    </source>
</evidence>